<dbReference type="OrthoDB" id="5419542at2759"/>
<keyword evidence="3" id="KW-0812">Transmembrane</keyword>
<feature type="region of interest" description="Disordered" evidence="2">
    <location>
        <begin position="343"/>
        <end position="374"/>
    </location>
</feature>
<name>A0A6G1HGJ2_9PEZI</name>
<protein>
    <submittedName>
        <fullName evidence="4">Uncharacterized protein</fullName>
    </submittedName>
</protein>
<evidence type="ECO:0000256" key="2">
    <source>
        <dbReference type="SAM" id="MobiDB-lite"/>
    </source>
</evidence>
<keyword evidence="1" id="KW-0175">Coiled coil</keyword>
<dbReference type="Proteomes" id="UP000800041">
    <property type="component" value="Unassembled WGS sequence"/>
</dbReference>
<feature type="compositionally biased region" description="Basic and acidic residues" evidence="2">
    <location>
        <begin position="1"/>
        <end position="10"/>
    </location>
</feature>
<organism evidence="4 5">
    <name type="scientific">Aulographum hederae CBS 113979</name>
    <dbReference type="NCBI Taxonomy" id="1176131"/>
    <lineage>
        <taxon>Eukaryota</taxon>
        <taxon>Fungi</taxon>
        <taxon>Dikarya</taxon>
        <taxon>Ascomycota</taxon>
        <taxon>Pezizomycotina</taxon>
        <taxon>Dothideomycetes</taxon>
        <taxon>Pleosporomycetidae</taxon>
        <taxon>Aulographales</taxon>
        <taxon>Aulographaceae</taxon>
    </lineage>
</organism>
<evidence type="ECO:0000313" key="4">
    <source>
        <dbReference type="EMBL" id="KAF1992152.1"/>
    </source>
</evidence>
<keyword evidence="3" id="KW-1133">Transmembrane helix</keyword>
<feature type="compositionally biased region" description="Basic residues" evidence="2">
    <location>
        <begin position="42"/>
        <end position="55"/>
    </location>
</feature>
<feature type="compositionally biased region" description="Polar residues" evidence="2">
    <location>
        <begin position="19"/>
        <end position="37"/>
    </location>
</feature>
<proteinExistence type="predicted"/>
<dbReference type="EMBL" id="ML977138">
    <property type="protein sequence ID" value="KAF1992152.1"/>
    <property type="molecule type" value="Genomic_DNA"/>
</dbReference>
<feature type="transmembrane region" description="Helical" evidence="3">
    <location>
        <begin position="274"/>
        <end position="295"/>
    </location>
</feature>
<keyword evidence="3" id="KW-0472">Membrane</keyword>
<evidence type="ECO:0000256" key="1">
    <source>
        <dbReference type="SAM" id="Coils"/>
    </source>
</evidence>
<feature type="compositionally biased region" description="Basic and acidic residues" evidence="2">
    <location>
        <begin position="126"/>
        <end position="142"/>
    </location>
</feature>
<reference evidence="4" key="1">
    <citation type="journal article" date="2020" name="Stud. Mycol.">
        <title>101 Dothideomycetes genomes: a test case for predicting lifestyles and emergence of pathogens.</title>
        <authorList>
            <person name="Haridas S."/>
            <person name="Albert R."/>
            <person name="Binder M."/>
            <person name="Bloem J."/>
            <person name="Labutti K."/>
            <person name="Salamov A."/>
            <person name="Andreopoulos B."/>
            <person name="Baker S."/>
            <person name="Barry K."/>
            <person name="Bills G."/>
            <person name="Bluhm B."/>
            <person name="Cannon C."/>
            <person name="Castanera R."/>
            <person name="Culley D."/>
            <person name="Daum C."/>
            <person name="Ezra D."/>
            <person name="Gonzalez J."/>
            <person name="Henrissat B."/>
            <person name="Kuo A."/>
            <person name="Liang C."/>
            <person name="Lipzen A."/>
            <person name="Lutzoni F."/>
            <person name="Magnuson J."/>
            <person name="Mondo S."/>
            <person name="Nolan M."/>
            <person name="Ohm R."/>
            <person name="Pangilinan J."/>
            <person name="Park H.-J."/>
            <person name="Ramirez L."/>
            <person name="Alfaro M."/>
            <person name="Sun H."/>
            <person name="Tritt A."/>
            <person name="Yoshinaga Y."/>
            <person name="Zwiers L.-H."/>
            <person name="Turgeon B."/>
            <person name="Goodwin S."/>
            <person name="Spatafora J."/>
            <person name="Crous P."/>
            <person name="Grigoriev I."/>
        </authorList>
    </citation>
    <scope>NUCLEOTIDE SEQUENCE</scope>
    <source>
        <strain evidence="4">CBS 113979</strain>
    </source>
</reference>
<keyword evidence="5" id="KW-1185">Reference proteome</keyword>
<sequence>MSPSETSDRQHGHRFRAHTSGSSTPVHSGSAPGSKTNLLGRHSLHNNRNHDRSHLHRPHVKEAIHTATHHHTPSPLAERDKHRQQHHGQTPDTIPSSTVGSRRESLIGGDGTSEQKIPLHQITKPVKPEDVAKERTRQKARDDELSKTLSSLSNLSLTTTRRLDDLYYSVLDKVAFLRSTIGGLQDLSTMTKTLHEDFKHEAAELGREIGAQIDTFGGFEGQETRIKDMERRVGESRDKATKLRERLEKARERVADLERREVAWQAANSRRARIAWGILGTIVGLCVLFLAVHAWRKTAPTGSGELHHPNNGHQSIARLNMSEKVAGTVPPKVEEILKSVQQQMPKEDGTSWKNVMPTQRAEEEDSRLRMFDEL</sequence>
<feature type="region of interest" description="Disordered" evidence="2">
    <location>
        <begin position="67"/>
        <end position="142"/>
    </location>
</feature>
<evidence type="ECO:0000256" key="3">
    <source>
        <dbReference type="SAM" id="Phobius"/>
    </source>
</evidence>
<dbReference type="AlphaFoldDB" id="A0A6G1HGJ2"/>
<accession>A0A6G1HGJ2</accession>
<feature type="coiled-coil region" evidence="1">
    <location>
        <begin position="226"/>
        <end position="267"/>
    </location>
</feature>
<feature type="region of interest" description="Disordered" evidence="2">
    <location>
        <begin position="1"/>
        <end position="55"/>
    </location>
</feature>
<gene>
    <name evidence="4" type="ORF">K402DRAFT_388727</name>
</gene>
<evidence type="ECO:0000313" key="5">
    <source>
        <dbReference type="Proteomes" id="UP000800041"/>
    </source>
</evidence>
<feature type="compositionally biased region" description="Polar residues" evidence="2">
    <location>
        <begin position="87"/>
        <end position="100"/>
    </location>
</feature>